<feature type="active site" description="Proton donor" evidence="4">
    <location>
        <position position="296"/>
    </location>
</feature>
<evidence type="ECO:0000313" key="7">
    <source>
        <dbReference type="Proteomes" id="UP000185003"/>
    </source>
</evidence>
<dbReference type="Pfam" id="PF06441">
    <property type="entry name" value="EHN"/>
    <property type="match status" value="1"/>
</dbReference>
<sequence>MQTVKPFKIEVPQSVLDDLKNRLKQTRWADAPENAGWNYGTNPDYLKELTDYWVNQYDWRKHEAALNQFPQFITEIDGIKIHFLHIKGKGNNPKPLILSHGWPDCFYRYYKVIPLLAEQGFDVIIPSIPGFGFSDHVAKSVDGSAEIFYKLMTDVLGYKTFLAAGGDMGTGITKGLANKYPDAVKAIFLTDVGYPDGTEDWSKMSPALQQFGQFIQQWWYTEGAYNMMHSTKPQTVAFGLNDSPVGLASWILEKFYSWRFDPAKHDIEKSFTKDELLTNITIYWVTQTINSTMRTYLETARATYTGGLESAKYVKTPTGVAHFPGDGPLPKEWAERMVNVKRYTVFPDGGHFAALEKPDLWTKELITFFSDIEVK</sequence>
<dbReference type="GO" id="GO:0004301">
    <property type="term" value="F:epoxide hydrolase activity"/>
    <property type="evidence" value="ECO:0007669"/>
    <property type="project" value="TreeGrafter"/>
</dbReference>
<dbReference type="PIRSF" id="PIRSF001112">
    <property type="entry name" value="Epoxide_hydrolase"/>
    <property type="match status" value="1"/>
</dbReference>
<dbReference type="PRINTS" id="PR00412">
    <property type="entry name" value="EPOXHYDRLASE"/>
</dbReference>
<evidence type="ECO:0000256" key="1">
    <source>
        <dbReference type="ARBA" id="ARBA00010088"/>
    </source>
</evidence>
<feature type="active site" description="Proton acceptor" evidence="4">
    <location>
        <position position="351"/>
    </location>
</feature>
<organism evidence="6 7">
    <name type="scientific">Chitinophaga niabensis</name>
    <dbReference type="NCBI Taxonomy" id="536979"/>
    <lineage>
        <taxon>Bacteria</taxon>
        <taxon>Pseudomonadati</taxon>
        <taxon>Bacteroidota</taxon>
        <taxon>Chitinophagia</taxon>
        <taxon>Chitinophagales</taxon>
        <taxon>Chitinophagaceae</taxon>
        <taxon>Chitinophaga</taxon>
    </lineage>
</organism>
<keyword evidence="2" id="KW-0058">Aromatic hydrocarbons catabolism</keyword>
<dbReference type="RefSeq" id="WP_074240402.1">
    <property type="nucleotide sequence ID" value="NZ_FSRA01000001.1"/>
</dbReference>
<comment type="similarity">
    <text evidence="1">Belongs to the peptidase S33 family.</text>
</comment>
<dbReference type="PANTHER" id="PTHR21661">
    <property type="entry name" value="EPOXIDE HYDROLASE 1-RELATED"/>
    <property type="match status" value="1"/>
</dbReference>
<reference evidence="7" key="1">
    <citation type="submission" date="2016-11" db="EMBL/GenBank/DDBJ databases">
        <authorList>
            <person name="Varghese N."/>
            <person name="Submissions S."/>
        </authorList>
    </citation>
    <scope>NUCLEOTIDE SEQUENCE [LARGE SCALE GENOMIC DNA]</scope>
    <source>
        <strain evidence="7">DSM 24787</strain>
    </source>
</reference>
<dbReference type="OrthoDB" id="9780765at2"/>
<keyword evidence="3" id="KW-0378">Hydrolase</keyword>
<dbReference type="InterPro" id="IPR000073">
    <property type="entry name" value="AB_hydrolase_1"/>
</dbReference>
<dbReference type="GO" id="GO:0097176">
    <property type="term" value="P:epoxide metabolic process"/>
    <property type="evidence" value="ECO:0007669"/>
    <property type="project" value="TreeGrafter"/>
</dbReference>
<evidence type="ECO:0000256" key="3">
    <source>
        <dbReference type="ARBA" id="ARBA00022801"/>
    </source>
</evidence>
<dbReference type="InterPro" id="IPR016292">
    <property type="entry name" value="Epoxide_hydrolase"/>
</dbReference>
<dbReference type="Proteomes" id="UP000185003">
    <property type="component" value="Unassembled WGS sequence"/>
</dbReference>
<evidence type="ECO:0000256" key="4">
    <source>
        <dbReference type="PIRSR" id="PIRSR001112-1"/>
    </source>
</evidence>
<evidence type="ECO:0000256" key="2">
    <source>
        <dbReference type="ARBA" id="ARBA00022797"/>
    </source>
</evidence>
<dbReference type="AlphaFoldDB" id="A0A1N6DB02"/>
<keyword evidence="7" id="KW-1185">Reference proteome</keyword>
<dbReference type="InterPro" id="IPR010497">
    <property type="entry name" value="Epoxide_hydro_N"/>
</dbReference>
<dbReference type="PRINTS" id="PR00111">
    <property type="entry name" value="ABHYDROLASE"/>
</dbReference>
<evidence type="ECO:0000259" key="5">
    <source>
        <dbReference type="Pfam" id="PF06441"/>
    </source>
</evidence>
<proteinExistence type="inferred from homology"/>
<evidence type="ECO:0000313" key="6">
    <source>
        <dbReference type="EMBL" id="SIN67992.1"/>
    </source>
</evidence>
<accession>A0A1N6DB02</accession>
<gene>
    <name evidence="6" type="ORF">SAMN04488055_0562</name>
</gene>
<dbReference type="InterPro" id="IPR029058">
    <property type="entry name" value="AB_hydrolase_fold"/>
</dbReference>
<dbReference type="InterPro" id="IPR000639">
    <property type="entry name" value="Epox_hydrolase-like"/>
</dbReference>
<dbReference type="EMBL" id="FSRA01000001">
    <property type="protein sequence ID" value="SIN67992.1"/>
    <property type="molecule type" value="Genomic_DNA"/>
</dbReference>
<dbReference type="SUPFAM" id="SSF53474">
    <property type="entry name" value="alpha/beta-Hydrolases"/>
    <property type="match status" value="1"/>
</dbReference>
<dbReference type="PANTHER" id="PTHR21661:SF35">
    <property type="entry name" value="EPOXIDE HYDROLASE"/>
    <property type="match status" value="1"/>
</dbReference>
<feature type="domain" description="Epoxide hydrolase N-terminal" evidence="5">
    <location>
        <begin position="4"/>
        <end position="108"/>
    </location>
</feature>
<protein>
    <submittedName>
        <fullName evidence="6">Pimeloyl-ACP methyl ester carboxylesterase</fullName>
    </submittedName>
</protein>
<name>A0A1N6DB02_9BACT</name>
<dbReference type="STRING" id="536979.SAMN04488055_0562"/>
<dbReference type="Gene3D" id="3.40.50.1820">
    <property type="entry name" value="alpha/beta hydrolase"/>
    <property type="match status" value="1"/>
</dbReference>
<feature type="active site" description="Nucleophile" evidence="4">
    <location>
        <position position="167"/>
    </location>
</feature>